<sequence>MAIACSAEAARRFSPWSASIRLVAAVAVAAALPLCGCVSTPAPTANIAVADPSASLQAATMRPGPDIDASPSRWRLRLTRL</sequence>
<protein>
    <submittedName>
        <fullName evidence="1">Uncharacterized protein</fullName>
    </submittedName>
</protein>
<accession>B1LSL0</accession>
<dbReference type="GeneID" id="6139382"/>
<dbReference type="EMBL" id="CP001001">
    <property type="protein sequence ID" value="ACB25312.1"/>
    <property type="molecule type" value="Genomic_DNA"/>
</dbReference>
<gene>
    <name evidence="1" type="ordered locus">Mrad2831_3334</name>
</gene>
<dbReference type="KEGG" id="mrd:Mrad2831_3334"/>
<dbReference type="PATRIC" id="fig|426355.14.peg.3407"/>
<reference evidence="1 2" key="1">
    <citation type="submission" date="2008-03" db="EMBL/GenBank/DDBJ databases">
        <title>Complete sequence of chromosome of Methylobacterium radiotolerans JCM 2831.</title>
        <authorList>
            <consortium name="US DOE Joint Genome Institute"/>
            <person name="Copeland A."/>
            <person name="Lucas S."/>
            <person name="Lapidus A."/>
            <person name="Glavina del Rio T."/>
            <person name="Dalin E."/>
            <person name="Tice H."/>
            <person name="Bruce D."/>
            <person name="Goodwin L."/>
            <person name="Pitluck S."/>
            <person name="Kiss H."/>
            <person name="Brettin T."/>
            <person name="Detter J.C."/>
            <person name="Han C."/>
            <person name="Kuske C.R."/>
            <person name="Schmutz J."/>
            <person name="Larimer F."/>
            <person name="Land M."/>
            <person name="Hauser L."/>
            <person name="Kyrpides N."/>
            <person name="Mikhailova N."/>
            <person name="Marx C.J."/>
            <person name="Richardson P."/>
        </authorList>
    </citation>
    <scope>NUCLEOTIDE SEQUENCE [LARGE SCALE GENOMIC DNA]</scope>
    <source>
        <strain evidence="2">ATCC 27329 / DSM 1819 / JCM 2831 / NBRC 15690 / NCIMB 10815 / 0-1</strain>
    </source>
</reference>
<dbReference type="AlphaFoldDB" id="B1LSL0"/>
<name>B1LSL0_METRJ</name>
<dbReference type="HOGENOM" id="CLU_2569903_0_0_5"/>
<dbReference type="RefSeq" id="WP_012320276.1">
    <property type="nucleotide sequence ID" value="NC_010505.1"/>
</dbReference>
<dbReference type="Proteomes" id="UP000006589">
    <property type="component" value="Chromosome"/>
</dbReference>
<proteinExistence type="predicted"/>
<evidence type="ECO:0000313" key="1">
    <source>
        <dbReference type="EMBL" id="ACB25312.1"/>
    </source>
</evidence>
<evidence type="ECO:0000313" key="2">
    <source>
        <dbReference type="Proteomes" id="UP000006589"/>
    </source>
</evidence>
<organism evidence="1 2">
    <name type="scientific">Methylobacterium radiotolerans (strain ATCC 27329 / DSM 1819 / JCM 2831 / NBRC 15690 / NCIMB 10815 / 0-1)</name>
    <dbReference type="NCBI Taxonomy" id="426355"/>
    <lineage>
        <taxon>Bacteria</taxon>
        <taxon>Pseudomonadati</taxon>
        <taxon>Pseudomonadota</taxon>
        <taxon>Alphaproteobacteria</taxon>
        <taxon>Hyphomicrobiales</taxon>
        <taxon>Methylobacteriaceae</taxon>
        <taxon>Methylobacterium</taxon>
    </lineage>
</organism>